<evidence type="ECO:0000313" key="1">
    <source>
        <dbReference type="EMBL" id="QNN75029.1"/>
    </source>
</evidence>
<sequence length="280" mass="30671">MTYKMLVSDLDETLLNDDGSINPDNIKTIKQAISQGFKFVPNTGRSFKSVQALLETLGLKDQAQQYVISYNGGAIVENKGNRVIATRAMTFDLAQKIFSAGIKINSAIDVHIYTVDQLFIYNISETDQAYMAERHVPYQLVDTTDLSFLKSEAPIMKVIFEHPDQAVRDVIMTEVSDTVGAENVVATYSSNRYVEFNPKGVDKGSASLQLGELLGIQQSEIMAVGDNANDKSMIDAAGLGVAVQNAIEPIKSVAQLITKKSNNEGAIAEILQQFVLDDHE</sequence>
<dbReference type="InterPro" id="IPR036412">
    <property type="entry name" value="HAD-like_sf"/>
</dbReference>
<dbReference type="InterPro" id="IPR023214">
    <property type="entry name" value="HAD_sf"/>
</dbReference>
<dbReference type="Pfam" id="PF08282">
    <property type="entry name" value="Hydrolase_3"/>
    <property type="match status" value="1"/>
</dbReference>
<reference evidence="1 2" key="1">
    <citation type="submission" date="2020-08" db="EMBL/GenBank/DDBJ databases">
        <title>Genome sequence of Weissella diestrammenae KACC 16890T.</title>
        <authorList>
            <person name="Hyun D.-W."/>
            <person name="Bae J.-W."/>
        </authorList>
    </citation>
    <scope>NUCLEOTIDE SEQUENCE [LARGE SCALE GENOMIC DNA]</scope>
    <source>
        <strain evidence="1 2">KACC 16890</strain>
    </source>
</reference>
<dbReference type="KEGG" id="wdi:H9L19_06490"/>
<dbReference type="GO" id="GO:0000287">
    <property type="term" value="F:magnesium ion binding"/>
    <property type="evidence" value="ECO:0007669"/>
    <property type="project" value="TreeGrafter"/>
</dbReference>
<dbReference type="Gene3D" id="3.40.50.1000">
    <property type="entry name" value="HAD superfamily/HAD-like"/>
    <property type="match status" value="1"/>
</dbReference>
<dbReference type="SFLD" id="SFLDS00003">
    <property type="entry name" value="Haloacid_Dehalogenase"/>
    <property type="match status" value="1"/>
</dbReference>
<dbReference type="PANTHER" id="PTHR10000">
    <property type="entry name" value="PHOSPHOSERINE PHOSPHATASE"/>
    <property type="match status" value="1"/>
</dbReference>
<dbReference type="GO" id="GO:0005829">
    <property type="term" value="C:cytosol"/>
    <property type="evidence" value="ECO:0007669"/>
    <property type="project" value="TreeGrafter"/>
</dbReference>
<dbReference type="SUPFAM" id="SSF56784">
    <property type="entry name" value="HAD-like"/>
    <property type="match status" value="1"/>
</dbReference>
<dbReference type="PANTHER" id="PTHR10000:SF8">
    <property type="entry name" value="HAD SUPERFAMILY HYDROLASE-LIKE, TYPE 3"/>
    <property type="match status" value="1"/>
</dbReference>
<dbReference type="SFLD" id="SFLDG01140">
    <property type="entry name" value="C2.B:_Phosphomannomutase_and_P"/>
    <property type="match status" value="1"/>
</dbReference>
<protein>
    <submittedName>
        <fullName evidence="1">HAD family phosphatase</fullName>
    </submittedName>
</protein>
<keyword evidence="2" id="KW-1185">Reference proteome</keyword>
<dbReference type="AlphaFoldDB" id="A0A7G9T4K4"/>
<dbReference type="EMBL" id="CP060724">
    <property type="protein sequence ID" value="QNN75029.1"/>
    <property type="molecule type" value="Genomic_DNA"/>
</dbReference>
<dbReference type="CDD" id="cd07516">
    <property type="entry name" value="HAD_Pase"/>
    <property type="match status" value="1"/>
</dbReference>
<dbReference type="InterPro" id="IPR006379">
    <property type="entry name" value="HAD-SF_hydro_IIB"/>
</dbReference>
<organism evidence="1 2">
    <name type="scientific">Weissella diestrammenae</name>
    <dbReference type="NCBI Taxonomy" id="1162633"/>
    <lineage>
        <taxon>Bacteria</taxon>
        <taxon>Bacillati</taxon>
        <taxon>Bacillota</taxon>
        <taxon>Bacilli</taxon>
        <taxon>Lactobacillales</taxon>
        <taxon>Lactobacillaceae</taxon>
        <taxon>Weissella</taxon>
    </lineage>
</organism>
<dbReference type="InterPro" id="IPR000150">
    <property type="entry name" value="Cof"/>
</dbReference>
<proteinExistence type="predicted"/>
<dbReference type="NCBIfam" id="TIGR00099">
    <property type="entry name" value="Cof-subfamily"/>
    <property type="match status" value="1"/>
</dbReference>
<dbReference type="RefSeq" id="WP_187528864.1">
    <property type="nucleotide sequence ID" value="NZ_CP060724.1"/>
</dbReference>
<dbReference type="NCBIfam" id="TIGR01484">
    <property type="entry name" value="HAD-SF-IIB"/>
    <property type="match status" value="1"/>
</dbReference>
<name>A0A7G9T4K4_9LACO</name>
<accession>A0A7G9T4K4</accession>
<evidence type="ECO:0000313" key="2">
    <source>
        <dbReference type="Proteomes" id="UP000515800"/>
    </source>
</evidence>
<gene>
    <name evidence="1" type="ORF">H9L19_06490</name>
</gene>
<dbReference type="GO" id="GO:0016791">
    <property type="term" value="F:phosphatase activity"/>
    <property type="evidence" value="ECO:0007669"/>
    <property type="project" value="TreeGrafter"/>
</dbReference>
<dbReference type="Gene3D" id="3.30.1240.10">
    <property type="match status" value="1"/>
</dbReference>
<dbReference type="Proteomes" id="UP000515800">
    <property type="component" value="Chromosome"/>
</dbReference>